<reference evidence="1 2" key="1">
    <citation type="submission" date="2019-08" db="EMBL/GenBank/DDBJ databases">
        <title>Complete genome sequence of Candidatus Uab amorphum.</title>
        <authorList>
            <person name="Shiratori T."/>
            <person name="Suzuki S."/>
            <person name="Kakizawa Y."/>
            <person name="Ishida K."/>
        </authorList>
    </citation>
    <scope>NUCLEOTIDE SEQUENCE [LARGE SCALE GENOMIC DNA]</scope>
    <source>
        <strain evidence="1 2">SRT547</strain>
    </source>
</reference>
<dbReference type="Proteomes" id="UP000326354">
    <property type="component" value="Chromosome"/>
</dbReference>
<dbReference type="AlphaFoldDB" id="A0A5S9IRW8"/>
<accession>A0A5S9IRW8</accession>
<evidence type="ECO:0000313" key="1">
    <source>
        <dbReference type="EMBL" id="BBM86969.1"/>
    </source>
</evidence>
<dbReference type="KEGG" id="uam:UABAM_05371"/>
<name>A0A5S9IRW8_UABAM</name>
<organism evidence="1 2">
    <name type="scientific">Uabimicrobium amorphum</name>
    <dbReference type="NCBI Taxonomy" id="2596890"/>
    <lineage>
        <taxon>Bacteria</taxon>
        <taxon>Pseudomonadati</taxon>
        <taxon>Planctomycetota</taxon>
        <taxon>Candidatus Uabimicrobiia</taxon>
        <taxon>Candidatus Uabimicrobiales</taxon>
        <taxon>Candidatus Uabimicrobiaceae</taxon>
        <taxon>Candidatus Uabimicrobium</taxon>
    </lineage>
</organism>
<evidence type="ECO:0000313" key="2">
    <source>
        <dbReference type="Proteomes" id="UP000326354"/>
    </source>
</evidence>
<dbReference type="EMBL" id="AP019860">
    <property type="protein sequence ID" value="BBM86969.1"/>
    <property type="molecule type" value="Genomic_DNA"/>
</dbReference>
<protein>
    <submittedName>
        <fullName evidence="1">Uncharacterized protein</fullName>
    </submittedName>
</protein>
<keyword evidence="2" id="KW-1185">Reference proteome</keyword>
<proteinExistence type="predicted"/>
<gene>
    <name evidence="1" type="ORF">UABAM_05371</name>
</gene>
<sequence length="73" mass="8279">MLLFCKKLNSLELRDKSNHAIHSFDGCCIVIHIKENEWIQIQTCYASPGGRGMRIKAFSEAKTLNSMVRAPNL</sequence>